<evidence type="ECO:0000313" key="3">
    <source>
        <dbReference type="Proteomes" id="UP001556170"/>
    </source>
</evidence>
<evidence type="ECO:0000256" key="1">
    <source>
        <dbReference type="SAM" id="SignalP"/>
    </source>
</evidence>
<reference evidence="2 3" key="1">
    <citation type="submission" date="2024-06" db="EMBL/GenBank/DDBJ databases">
        <authorList>
            <person name="Woo H."/>
        </authorList>
    </citation>
    <scope>NUCLEOTIDE SEQUENCE [LARGE SCALE GENOMIC DNA]</scope>
    <source>
        <strain evidence="2 3">S2-g</strain>
    </source>
</reference>
<name>A0ABV3QNL6_9GAMM</name>
<dbReference type="EMBL" id="JBFOHL010000006">
    <property type="protein sequence ID" value="MEW9624162.1"/>
    <property type="molecule type" value="Genomic_DNA"/>
</dbReference>
<evidence type="ECO:0000313" key="2">
    <source>
        <dbReference type="EMBL" id="MEW9624162.1"/>
    </source>
</evidence>
<dbReference type="Proteomes" id="UP001556170">
    <property type="component" value="Unassembled WGS sequence"/>
</dbReference>
<keyword evidence="3" id="KW-1185">Reference proteome</keyword>
<feature type="chain" id="PRO_5046829446" evidence="1">
    <location>
        <begin position="23"/>
        <end position="149"/>
    </location>
</feature>
<gene>
    <name evidence="2" type="ORF">ABQJ56_07965</name>
</gene>
<protein>
    <submittedName>
        <fullName evidence="2">DUF6491 family protein</fullName>
    </submittedName>
</protein>
<dbReference type="RefSeq" id="WP_367844469.1">
    <property type="nucleotide sequence ID" value="NZ_JBFOHL010000006.1"/>
</dbReference>
<dbReference type="InterPro" id="IPR045500">
    <property type="entry name" value="DUF6491"/>
</dbReference>
<feature type="signal peptide" evidence="1">
    <location>
        <begin position="1"/>
        <end position="22"/>
    </location>
</feature>
<organism evidence="2 3">
    <name type="scientific">Rhodanobacter geophilus</name>
    <dbReference type="NCBI Taxonomy" id="3162488"/>
    <lineage>
        <taxon>Bacteria</taxon>
        <taxon>Pseudomonadati</taxon>
        <taxon>Pseudomonadota</taxon>
        <taxon>Gammaproteobacteria</taxon>
        <taxon>Lysobacterales</taxon>
        <taxon>Rhodanobacteraceae</taxon>
        <taxon>Rhodanobacter</taxon>
    </lineage>
</organism>
<accession>A0ABV3QNL6</accession>
<comment type="caution">
    <text evidence="2">The sequence shown here is derived from an EMBL/GenBank/DDBJ whole genome shotgun (WGS) entry which is preliminary data.</text>
</comment>
<keyword evidence="1" id="KW-0732">Signal</keyword>
<sequence length="149" mass="15838">MKSALTGLLALSLAVAASAASAQTKPKAPAYAPLRPVADCLRTDRINEWHVVNPRTLTVRNGPNRFLVKLQAACPQLSYGPPTLRFQPNEANRAVAPFSICGEAGESVRSTQPPRCPIQSVRKIDKAEFDKLSAHAGRSGSGANQPGKP</sequence>
<proteinExistence type="predicted"/>
<dbReference type="Pfam" id="PF20101">
    <property type="entry name" value="DUF6491"/>
    <property type="match status" value="1"/>
</dbReference>